<protein>
    <submittedName>
        <fullName evidence="5">ADF-H domain-containing protein</fullName>
    </submittedName>
</protein>
<evidence type="ECO:0000256" key="1">
    <source>
        <dbReference type="ARBA" id="ARBA00006844"/>
    </source>
</evidence>
<proteinExistence type="inferred from homology"/>
<dbReference type="InterPro" id="IPR029006">
    <property type="entry name" value="ADF-H/Gelsolin-like_dom_sf"/>
</dbReference>
<keyword evidence="4" id="KW-1185">Reference proteome</keyword>
<feature type="domain" description="ADF-H" evidence="3">
    <location>
        <begin position="2"/>
        <end position="161"/>
    </location>
</feature>
<dbReference type="GO" id="GO:0003779">
    <property type="term" value="F:actin binding"/>
    <property type="evidence" value="ECO:0007669"/>
    <property type="project" value="UniProtKB-KW"/>
</dbReference>
<dbReference type="Pfam" id="PF00241">
    <property type="entry name" value="Cofilin_ADF"/>
    <property type="match status" value="1"/>
</dbReference>
<evidence type="ECO:0000313" key="5">
    <source>
        <dbReference type="WBParaSite" id="nRc.2.0.1.t08717-RA"/>
    </source>
</evidence>
<evidence type="ECO:0000259" key="3">
    <source>
        <dbReference type="PROSITE" id="PS51263"/>
    </source>
</evidence>
<dbReference type="CDD" id="cd11286">
    <property type="entry name" value="ADF_cofilin_like"/>
    <property type="match status" value="1"/>
</dbReference>
<dbReference type="WBParaSite" id="nRc.2.0.1.t08717-RA">
    <property type="protein sequence ID" value="nRc.2.0.1.t08717-RA"/>
    <property type="gene ID" value="nRc.2.0.1.g08717"/>
</dbReference>
<dbReference type="AlphaFoldDB" id="A0A915I3K8"/>
<dbReference type="PROSITE" id="PS51263">
    <property type="entry name" value="ADF_H"/>
    <property type="match status" value="1"/>
</dbReference>
<dbReference type="PANTHER" id="PTHR11913">
    <property type="entry name" value="COFILIN-RELATED"/>
    <property type="match status" value="1"/>
</dbReference>
<dbReference type="OMA" id="FKTECRY"/>
<accession>A0A915I3K8</accession>
<keyword evidence="2" id="KW-0009">Actin-binding</keyword>
<dbReference type="SMART" id="SM00102">
    <property type="entry name" value="ADF"/>
    <property type="match status" value="1"/>
</dbReference>
<dbReference type="GO" id="GO:0030042">
    <property type="term" value="P:actin filament depolymerization"/>
    <property type="evidence" value="ECO:0007669"/>
    <property type="project" value="InterPro"/>
</dbReference>
<comment type="similarity">
    <text evidence="1">Belongs to the actin-binding proteins ADF family.</text>
</comment>
<dbReference type="Proteomes" id="UP000887565">
    <property type="component" value="Unplaced"/>
</dbReference>
<dbReference type="SUPFAM" id="SSF55753">
    <property type="entry name" value="Actin depolymerizing proteins"/>
    <property type="match status" value="1"/>
</dbReference>
<evidence type="ECO:0000256" key="2">
    <source>
        <dbReference type="ARBA" id="ARBA00023203"/>
    </source>
</evidence>
<dbReference type="InterPro" id="IPR002108">
    <property type="entry name" value="ADF-H"/>
</dbReference>
<dbReference type="Gene3D" id="3.40.20.10">
    <property type="entry name" value="Severin"/>
    <property type="match status" value="1"/>
</dbReference>
<organism evidence="4 5">
    <name type="scientific">Romanomermis culicivorax</name>
    <name type="common">Nematode worm</name>
    <dbReference type="NCBI Taxonomy" id="13658"/>
    <lineage>
        <taxon>Eukaryota</taxon>
        <taxon>Metazoa</taxon>
        <taxon>Ecdysozoa</taxon>
        <taxon>Nematoda</taxon>
        <taxon>Enoplea</taxon>
        <taxon>Dorylaimia</taxon>
        <taxon>Mermithida</taxon>
        <taxon>Mermithoidea</taxon>
        <taxon>Mermithidae</taxon>
        <taxon>Romanomermis</taxon>
    </lineage>
</organism>
<dbReference type="GO" id="GO:0015629">
    <property type="term" value="C:actin cytoskeleton"/>
    <property type="evidence" value="ECO:0007669"/>
    <property type="project" value="InterPro"/>
</dbReference>
<evidence type="ECO:0000313" key="4">
    <source>
        <dbReference type="Proteomes" id="UP000887565"/>
    </source>
</evidence>
<name>A0A915I3K8_ROMCU</name>
<sequence>MSSGVAVNPDCQTTFLQMAENKKEYRYIVFKIEEKEIVVEKKVSNEEMQCHGKVDDYATNSKISYEEFIDDIKELTDDLSDCRYAVFDFKFTGQREGAGQSKMDKIIFLQICPDRAPVKRKMVYASSASAIKTALGTGKMLALQISEESEMSHSDLLRKLSDKYSDKSIN</sequence>
<reference evidence="5" key="1">
    <citation type="submission" date="2022-11" db="UniProtKB">
        <authorList>
            <consortium name="WormBaseParasite"/>
        </authorList>
    </citation>
    <scope>IDENTIFICATION</scope>
</reference>
<dbReference type="InterPro" id="IPR017904">
    <property type="entry name" value="ADF/Cofilin"/>
</dbReference>